<dbReference type="GO" id="GO:0005524">
    <property type="term" value="F:ATP binding"/>
    <property type="evidence" value="ECO:0007669"/>
    <property type="project" value="UniProtKB-KW"/>
</dbReference>
<feature type="compositionally biased region" description="Low complexity" evidence="5">
    <location>
        <begin position="1"/>
        <end position="13"/>
    </location>
</feature>
<keyword evidence="2" id="KW-0547">Nucleotide-binding</keyword>
<dbReference type="GO" id="GO:0000796">
    <property type="term" value="C:condensin complex"/>
    <property type="evidence" value="ECO:0007669"/>
    <property type="project" value="TreeGrafter"/>
</dbReference>
<comment type="subcellular location">
    <subcellularLocation>
        <location evidence="1">Nucleus</location>
    </subcellularLocation>
</comment>
<evidence type="ECO:0000256" key="3">
    <source>
        <dbReference type="ARBA" id="ARBA00022840"/>
    </source>
</evidence>
<feature type="domain" description="RecF/RecN/SMC N-terminal" evidence="6">
    <location>
        <begin position="26"/>
        <end position="80"/>
    </location>
</feature>
<dbReference type="SUPFAM" id="SSF52540">
    <property type="entry name" value="P-loop containing nucleoside triphosphate hydrolases"/>
    <property type="match status" value="1"/>
</dbReference>
<feature type="region of interest" description="Disordered" evidence="5">
    <location>
        <begin position="1"/>
        <end position="21"/>
    </location>
</feature>
<dbReference type="OrthoDB" id="5575062at2759"/>
<dbReference type="InterPro" id="IPR003395">
    <property type="entry name" value="RecF/RecN/SMC_N"/>
</dbReference>
<evidence type="ECO:0000313" key="7">
    <source>
        <dbReference type="EMBL" id="GFY80480.1"/>
    </source>
</evidence>
<evidence type="ECO:0000256" key="4">
    <source>
        <dbReference type="ARBA" id="ARBA00023242"/>
    </source>
</evidence>
<dbReference type="PANTHER" id="PTHR18937:SF172">
    <property type="entry name" value="STRUCTURAL MAINTENANCE OF CHROMOSOMES PROTEIN"/>
    <property type="match status" value="1"/>
</dbReference>
<protein>
    <submittedName>
        <fullName evidence="7">Structural maintenance of chromosome 3</fullName>
    </submittedName>
</protein>
<evidence type="ECO:0000256" key="5">
    <source>
        <dbReference type="SAM" id="MobiDB-lite"/>
    </source>
</evidence>
<accession>A0A7J0E267</accession>
<dbReference type="Pfam" id="PF02463">
    <property type="entry name" value="SMC_N"/>
    <property type="match status" value="1"/>
</dbReference>
<dbReference type="EMBL" id="BJWL01000001">
    <property type="protein sequence ID" value="GFY80480.1"/>
    <property type="molecule type" value="Genomic_DNA"/>
</dbReference>
<proteinExistence type="predicted"/>
<organism evidence="7 8">
    <name type="scientific">Actinidia rufa</name>
    <dbReference type="NCBI Taxonomy" id="165716"/>
    <lineage>
        <taxon>Eukaryota</taxon>
        <taxon>Viridiplantae</taxon>
        <taxon>Streptophyta</taxon>
        <taxon>Embryophyta</taxon>
        <taxon>Tracheophyta</taxon>
        <taxon>Spermatophyta</taxon>
        <taxon>Magnoliopsida</taxon>
        <taxon>eudicotyledons</taxon>
        <taxon>Gunneridae</taxon>
        <taxon>Pentapetalae</taxon>
        <taxon>asterids</taxon>
        <taxon>Ericales</taxon>
        <taxon>Actinidiaceae</taxon>
        <taxon>Actinidia</taxon>
    </lineage>
</organism>
<sequence>MEATTDKFTSTDSKSTRDRSRTQRVFIREMILRNFKSYASEQRVSPFHESFTTVVGPNRSGKSNAIDAMLFVFGKLAKQVISSLRPSLFSEDYCYGSIEVAEWEGK</sequence>
<keyword evidence="4" id="KW-0539">Nucleus</keyword>
<dbReference type="InterPro" id="IPR027417">
    <property type="entry name" value="P-loop_NTPase"/>
</dbReference>
<name>A0A7J0E267_9ERIC</name>
<dbReference type="GO" id="GO:0005634">
    <property type="term" value="C:nucleus"/>
    <property type="evidence" value="ECO:0007669"/>
    <property type="project" value="UniProtKB-SubCell"/>
</dbReference>
<gene>
    <name evidence="7" type="ORF">Acr_01g0002890</name>
</gene>
<dbReference type="PANTHER" id="PTHR18937">
    <property type="entry name" value="STRUCTURAL MAINTENANCE OF CHROMOSOMES SMC FAMILY MEMBER"/>
    <property type="match status" value="1"/>
</dbReference>
<dbReference type="AlphaFoldDB" id="A0A7J0E267"/>
<evidence type="ECO:0000259" key="6">
    <source>
        <dbReference type="Pfam" id="PF02463"/>
    </source>
</evidence>
<comment type="caution">
    <text evidence="7">The sequence shown here is derived from an EMBL/GenBank/DDBJ whole genome shotgun (WGS) entry which is preliminary data.</text>
</comment>
<evidence type="ECO:0000256" key="1">
    <source>
        <dbReference type="ARBA" id="ARBA00004123"/>
    </source>
</evidence>
<keyword evidence="3" id="KW-0067">ATP-binding</keyword>
<keyword evidence="8" id="KW-1185">Reference proteome</keyword>
<reference evidence="7 8" key="1">
    <citation type="submission" date="2019-07" db="EMBL/GenBank/DDBJ databases">
        <title>De Novo Assembly of kiwifruit Actinidia rufa.</title>
        <authorList>
            <person name="Sugita-Konishi S."/>
            <person name="Sato K."/>
            <person name="Mori E."/>
            <person name="Abe Y."/>
            <person name="Kisaki G."/>
            <person name="Hamano K."/>
            <person name="Suezawa K."/>
            <person name="Otani M."/>
            <person name="Fukuda T."/>
            <person name="Manabe T."/>
            <person name="Gomi K."/>
            <person name="Tabuchi M."/>
            <person name="Akimitsu K."/>
            <person name="Kataoka I."/>
        </authorList>
    </citation>
    <scope>NUCLEOTIDE SEQUENCE [LARGE SCALE GENOMIC DNA]</scope>
    <source>
        <strain evidence="8">cv. Fuchu</strain>
    </source>
</reference>
<evidence type="ECO:0000256" key="2">
    <source>
        <dbReference type="ARBA" id="ARBA00022741"/>
    </source>
</evidence>
<dbReference type="Gene3D" id="3.40.50.300">
    <property type="entry name" value="P-loop containing nucleotide triphosphate hydrolases"/>
    <property type="match status" value="1"/>
</dbReference>
<dbReference type="Proteomes" id="UP000585474">
    <property type="component" value="Unassembled WGS sequence"/>
</dbReference>
<dbReference type="GO" id="GO:0007076">
    <property type="term" value="P:mitotic chromosome condensation"/>
    <property type="evidence" value="ECO:0007669"/>
    <property type="project" value="TreeGrafter"/>
</dbReference>
<evidence type="ECO:0000313" key="8">
    <source>
        <dbReference type="Proteomes" id="UP000585474"/>
    </source>
</evidence>